<dbReference type="InterPro" id="IPR050300">
    <property type="entry name" value="GDXG_lipolytic_enzyme"/>
</dbReference>
<sequence>MVVFFPFLHPPPTIVCLPKPSGPGVRQGRDRLVMAPSRWWLLVQAVFWRFLMRIGMFIHHVSFPRSPRRSFVRSIPVGSSRVDLYFYCPPNYAQDIKEGRRFPVVVNFHGGGFTLGCPTDDSRWAHCVLTEVGAVMVSVGYRRAPEHPFPAAVDDGVRAIQYLSAHAIELGLDVSRIALSGFSAGGNLAVTVPLRLRSLMCQETRDPWLDRAQSTEQLVDASTSDVNIVALFCWYPILDFEEPREHRRAASIMPDKTLPEFFTSLFDEAYLPDLADRRSPYASPVRAADALLADALPHDIFFYICEWDMLLNEGQQFVRRLQDIKKHVRAMMIEKVPHAWDKSPNPWRDQEQVNILYRDACADMKVIFSA</sequence>
<dbReference type="PANTHER" id="PTHR48081">
    <property type="entry name" value="AB HYDROLASE SUPERFAMILY PROTEIN C4A8.06C"/>
    <property type="match status" value="1"/>
</dbReference>
<keyword evidence="4" id="KW-1185">Reference proteome</keyword>
<protein>
    <submittedName>
        <fullName evidence="3">Alpha/Beta hydrolase protein</fullName>
    </submittedName>
</protein>
<feature type="domain" description="Alpha/beta hydrolase fold-3" evidence="2">
    <location>
        <begin position="105"/>
        <end position="340"/>
    </location>
</feature>
<evidence type="ECO:0000259" key="2">
    <source>
        <dbReference type="Pfam" id="PF07859"/>
    </source>
</evidence>
<dbReference type="InterPro" id="IPR013094">
    <property type="entry name" value="AB_hydrolase_3"/>
</dbReference>
<evidence type="ECO:0000256" key="1">
    <source>
        <dbReference type="ARBA" id="ARBA00022801"/>
    </source>
</evidence>
<keyword evidence="1 3" id="KW-0378">Hydrolase</keyword>
<dbReference type="EMBL" id="ML736174">
    <property type="protein sequence ID" value="KAE8381045.1"/>
    <property type="molecule type" value="Genomic_DNA"/>
</dbReference>
<dbReference type="InterPro" id="IPR029058">
    <property type="entry name" value="AB_hydrolase_fold"/>
</dbReference>
<evidence type="ECO:0000313" key="4">
    <source>
        <dbReference type="Proteomes" id="UP000326198"/>
    </source>
</evidence>
<dbReference type="PANTHER" id="PTHR48081:SF8">
    <property type="entry name" value="ALPHA_BETA HYDROLASE FOLD-3 DOMAIN-CONTAINING PROTEIN-RELATED"/>
    <property type="match status" value="1"/>
</dbReference>
<organism evidence="3 4">
    <name type="scientific">Aspergillus bertholletiae</name>
    <dbReference type="NCBI Taxonomy" id="1226010"/>
    <lineage>
        <taxon>Eukaryota</taxon>
        <taxon>Fungi</taxon>
        <taxon>Dikarya</taxon>
        <taxon>Ascomycota</taxon>
        <taxon>Pezizomycotina</taxon>
        <taxon>Eurotiomycetes</taxon>
        <taxon>Eurotiomycetidae</taxon>
        <taxon>Eurotiales</taxon>
        <taxon>Aspergillaceae</taxon>
        <taxon>Aspergillus</taxon>
        <taxon>Aspergillus subgen. Circumdati</taxon>
    </lineage>
</organism>
<name>A0A5N7BH12_9EURO</name>
<dbReference type="Gene3D" id="3.40.50.1820">
    <property type="entry name" value="alpha/beta hydrolase"/>
    <property type="match status" value="1"/>
</dbReference>
<proteinExistence type="predicted"/>
<reference evidence="3 4" key="1">
    <citation type="submission" date="2019-04" db="EMBL/GenBank/DDBJ databases">
        <title>Friends and foes A comparative genomics studyof 23 Aspergillus species from section Flavi.</title>
        <authorList>
            <consortium name="DOE Joint Genome Institute"/>
            <person name="Kjaerbolling I."/>
            <person name="Vesth T."/>
            <person name="Frisvad J.C."/>
            <person name="Nybo J.L."/>
            <person name="Theobald S."/>
            <person name="Kildgaard S."/>
            <person name="Isbrandt T."/>
            <person name="Kuo A."/>
            <person name="Sato A."/>
            <person name="Lyhne E.K."/>
            <person name="Kogle M.E."/>
            <person name="Wiebenga A."/>
            <person name="Kun R.S."/>
            <person name="Lubbers R.J."/>
            <person name="Makela M.R."/>
            <person name="Barry K."/>
            <person name="Chovatia M."/>
            <person name="Clum A."/>
            <person name="Daum C."/>
            <person name="Haridas S."/>
            <person name="He G."/>
            <person name="LaButti K."/>
            <person name="Lipzen A."/>
            <person name="Mondo S."/>
            <person name="Riley R."/>
            <person name="Salamov A."/>
            <person name="Simmons B.A."/>
            <person name="Magnuson J.K."/>
            <person name="Henrissat B."/>
            <person name="Mortensen U.H."/>
            <person name="Larsen T.O."/>
            <person name="Devries R.P."/>
            <person name="Grigoriev I.V."/>
            <person name="Machida M."/>
            <person name="Baker S.E."/>
            <person name="Andersen M.R."/>
        </authorList>
    </citation>
    <scope>NUCLEOTIDE SEQUENCE [LARGE SCALE GENOMIC DNA]</scope>
    <source>
        <strain evidence="3 4">IBT 29228</strain>
    </source>
</reference>
<accession>A0A5N7BH12</accession>
<dbReference type="OrthoDB" id="433474at2759"/>
<dbReference type="SUPFAM" id="SSF53474">
    <property type="entry name" value="alpha/beta-Hydrolases"/>
    <property type="match status" value="1"/>
</dbReference>
<dbReference type="GO" id="GO:0016787">
    <property type="term" value="F:hydrolase activity"/>
    <property type="evidence" value="ECO:0007669"/>
    <property type="project" value="UniProtKB-KW"/>
</dbReference>
<gene>
    <name evidence="3" type="ORF">BDV26DRAFT_256001</name>
</gene>
<dbReference type="AlphaFoldDB" id="A0A5N7BH12"/>
<dbReference type="Proteomes" id="UP000326198">
    <property type="component" value="Unassembled WGS sequence"/>
</dbReference>
<dbReference type="Pfam" id="PF07859">
    <property type="entry name" value="Abhydrolase_3"/>
    <property type="match status" value="1"/>
</dbReference>
<evidence type="ECO:0000313" key="3">
    <source>
        <dbReference type="EMBL" id="KAE8381045.1"/>
    </source>
</evidence>